<comment type="caution">
    <text evidence="1">The sequence shown here is derived from an EMBL/GenBank/DDBJ whole genome shotgun (WGS) entry which is preliminary data.</text>
</comment>
<name>A0ABV8YQZ1_9ACTN</name>
<gene>
    <name evidence="1" type="ORF">ACFPH6_24715</name>
</gene>
<organism evidence="1 2">
    <name type="scientific">Streptomyces xiangluensis</name>
    <dbReference type="NCBI Taxonomy" id="2665720"/>
    <lineage>
        <taxon>Bacteria</taxon>
        <taxon>Bacillati</taxon>
        <taxon>Actinomycetota</taxon>
        <taxon>Actinomycetes</taxon>
        <taxon>Kitasatosporales</taxon>
        <taxon>Streptomycetaceae</taxon>
        <taxon>Streptomyces</taxon>
    </lineage>
</organism>
<dbReference type="RefSeq" id="WP_386345172.1">
    <property type="nucleotide sequence ID" value="NZ_JBHSFG010000042.1"/>
</dbReference>
<evidence type="ECO:0000313" key="1">
    <source>
        <dbReference type="EMBL" id="MFC4467692.1"/>
    </source>
</evidence>
<protein>
    <submittedName>
        <fullName evidence="1">Uncharacterized protein</fullName>
    </submittedName>
</protein>
<proteinExistence type="predicted"/>
<dbReference type="EMBL" id="JBHSFG010000042">
    <property type="protein sequence ID" value="MFC4467692.1"/>
    <property type="molecule type" value="Genomic_DNA"/>
</dbReference>
<evidence type="ECO:0000313" key="2">
    <source>
        <dbReference type="Proteomes" id="UP001596012"/>
    </source>
</evidence>
<sequence length="144" mass="15238">MAQNIVRRVWWLVPAVAVAALVVAAVVAVPVISYAFDVKNKACAEDFESAALSVSGVATADFTCTSSFGNPQQKGRVTLEAETKEDAVALMESVLRAYAETDVRDATSPYVDYVSEDGTIFVGPSSAGFNGTPSLGEIRDHYGL</sequence>
<dbReference type="Proteomes" id="UP001596012">
    <property type="component" value="Unassembled WGS sequence"/>
</dbReference>
<reference evidence="2" key="1">
    <citation type="journal article" date="2019" name="Int. J. Syst. Evol. Microbiol.">
        <title>The Global Catalogue of Microorganisms (GCM) 10K type strain sequencing project: providing services to taxonomists for standard genome sequencing and annotation.</title>
        <authorList>
            <consortium name="The Broad Institute Genomics Platform"/>
            <consortium name="The Broad Institute Genome Sequencing Center for Infectious Disease"/>
            <person name="Wu L."/>
            <person name="Ma J."/>
        </authorList>
    </citation>
    <scope>NUCLEOTIDE SEQUENCE [LARGE SCALE GENOMIC DNA]</scope>
    <source>
        <strain evidence="2">DT43</strain>
    </source>
</reference>
<keyword evidence="2" id="KW-1185">Reference proteome</keyword>
<accession>A0ABV8YQZ1</accession>